<evidence type="ECO:0000256" key="10">
    <source>
        <dbReference type="ARBA" id="ARBA00023014"/>
    </source>
</evidence>
<evidence type="ECO:0000256" key="9">
    <source>
        <dbReference type="ARBA" id="ARBA00023004"/>
    </source>
</evidence>
<dbReference type="PANTHER" id="PTHR48467">
    <property type="entry name" value="GLUTAMATE SYNTHASE 1 [NADH], CHLOROPLASTIC-LIKE"/>
    <property type="match status" value="1"/>
</dbReference>
<dbReference type="Pfam" id="PF00037">
    <property type="entry name" value="Fer4"/>
    <property type="match status" value="1"/>
</dbReference>
<evidence type="ECO:0000256" key="1">
    <source>
        <dbReference type="ARBA" id="ARBA00001974"/>
    </source>
</evidence>
<keyword evidence="8" id="KW-0560">Oxidoreductase</keyword>
<evidence type="ECO:0000256" key="8">
    <source>
        <dbReference type="ARBA" id="ARBA00023002"/>
    </source>
</evidence>
<dbReference type="InterPro" id="IPR017900">
    <property type="entry name" value="4Fe4S_Fe_S_CS"/>
</dbReference>
<dbReference type="CDD" id="cd04410">
    <property type="entry name" value="DMSOR_beta-like"/>
    <property type="match status" value="1"/>
</dbReference>
<dbReference type="InterPro" id="IPR023753">
    <property type="entry name" value="FAD/NAD-binding_dom"/>
</dbReference>
<feature type="domain" description="4Fe-4S ferredoxin-type" evidence="12">
    <location>
        <begin position="37"/>
        <end position="66"/>
    </location>
</feature>
<dbReference type="InterPro" id="IPR036188">
    <property type="entry name" value="FAD/NAD-bd_sf"/>
</dbReference>
<accession>A0ABP8PCQ0</accession>
<dbReference type="Gene3D" id="3.40.50.720">
    <property type="entry name" value="NAD(P)-binding Rossmann-like Domain"/>
    <property type="match status" value="1"/>
</dbReference>
<dbReference type="Gene3D" id="3.50.50.60">
    <property type="entry name" value="FAD/NAD(P)-binding domain"/>
    <property type="match status" value="1"/>
</dbReference>
<dbReference type="PANTHER" id="PTHR48467:SF1">
    <property type="entry name" value="GLUTAMATE SYNTHASE 1 [NADH], CHLOROPLASTIC-LIKE"/>
    <property type="match status" value="1"/>
</dbReference>
<evidence type="ECO:0000256" key="5">
    <source>
        <dbReference type="ARBA" id="ARBA00022723"/>
    </source>
</evidence>
<dbReference type="PIRSF" id="PIRSF000362">
    <property type="entry name" value="FNR"/>
    <property type="match status" value="1"/>
</dbReference>
<evidence type="ECO:0000256" key="11">
    <source>
        <dbReference type="ARBA" id="ARBA00047776"/>
    </source>
</evidence>
<keyword evidence="9" id="KW-0408">Iron</keyword>
<comment type="similarity">
    <text evidence="2">Belongs to the ferredoxin--NADP reductase type 1 family.</text>
</comment>
<evidence type="ECO:0000259" key="12">
    <source>
        <dbReference type="PROSITE" id="PS51379"/>
    </source>
</evidence>
<dbReference type="PRINTS" id="PR00419">
    <property type="entry name" value="ADXRDTASE"/>
</dbReference>
<evidence type="ECO:0000256" key="2">
    <source>
        <dbReference type="ARBA" id="ARBA00008312"/>
    </source>
</evidence>
<dbReference type="Pfam" id="PF07992">
    <property type="entry name" value="Pyr_redox_2"/>
    <property type="match status" value="1"/>
</dbReference>
<dbReference type="PROSITE" id="PS51379">
    <property type="entry name" value="4FE4S_FER_2"/>
    <property type="match status" value="1"/>
</dbReference>
<comment type="catalytic activity">
    <reaction evidence="11">
        <text>2 reduced [2Fe-2S]-[ferredoxin] + NADP(+) + H(+) = 2 oxidized [2Fe-2S]-[ferredoxin] + NADPH</text>
        <dbReference type="Rhea" id="RHEA:20125"/>
        <dbReference type="Rhea" id="RHEA-COMP:10000"/>
        <dbReference type="Rhea" id="RHEA-COMP:10001"/>
        <dbReference type="ChEBI" id="CHEBI:15378"/>
        <dbReference type="ChEBI" id="CHEBI:33737"/>
        <dbReference type="ChEBI" id="CHEBI:33738"/>
        <dbReference type="ChEBI" id="CHEBI:57783"/>
        <dbReference type="ChEBI" id="CHEBI:58349"/>
        <dbReference type="EC" id="1.18.1.2"/>
    </reaction>
</comment>
<organism evidence="13 14">
    <name type="scientific">Rhodococcus olei</name>
    <dbReference type="NCBI Taxonomy" id="2161675"/>
    <lineage>
        <taxon>Bacteria</taxon>
        <taxon>Bacillati</taxon>
        <taxon>Actinomycetota</taxon>
        <taxon>Actinomycetes</taxon>
        <taxon>Mycobacteriales</taxon>
        <taxon>Nocardiaceae</taxon>
        <taxon>Rhodococcus</taxon>
    </lineage>
</organism>
<proteinExistence type="inferred from homology"/>
<dbReference type="Gene3D" id="3.30.70.20">
    <property type="match status" value="1"/>
</dbReference>
<reference evidence="14" key="1">
    <citation type="journal article" date="2019" name="Int. J. Syst. Evol. Microbiol.">
        <title>The Global Catalogue of Microorganisms (GCM) 10K type strain sequencing project: providing services to taxonomists for standard genome sequencing and annotation.</title>
        <authorList>
            <consortium name="The Broad Institute Genomics Platform"/>
            <consortium name="The Broad Institute Genome Sequencing Center for Infectious Disease"/>
            <person name="Wu L."/>
            <person name="Ma J."/>
        </authorList>
    </citation>
    <scope>NUCLEOTIDE SEQUENCE [LARGE SCALE GENOMIC DNA]</scope>
    <source>
        <strain evidence="14">JCM 32206</strain>
    </source>
</reference>
<keyword evidence="10" id="KW-0411">Iron-sulfur</keyword>
<evidence type="ECO:0000256" key="7">
    <source>
        <dbReference type="ARBA" id="ARBA00022857"/>
    </source>
</evidence>
<comment type="cofactor">
    <cofactor evidence="1">
        <name>FAD</name>
        <dbReference type="ChEBI" id="CHEBI:57692"/>
    </cofactor>
</comment>
<dbReference type="Proteomes" id="UP001501183">
    <property type="component" value="Unassembled WGS sequence"/>
</dbReference>
<evidence type="ECO:0000256" key="6">
    <source>
        <dbReference type="ARBA" id="ARBA00022827"/>
    </source>
</evidence>
<name>A0ABP8PCQ0_9NOCA</name>
<evidence type="ECO:0000313" key="13">
    <source>
        <dbReference type="EMBL" id="GAA4484461.1"/>
    </source>
</evidence>
<keyword evidence="14" id="KW-1185">Reference proteome</keyword>
<keyword evidence="6" id="KW-0274">FAD</keyword>
<keyword evidence="5" id="KW-0479">Metal-binding</keyword>
<dbReference type="InterPro" id="IPR017896">
    <property type="entry name" value="4Fe4S_Fe-S-bd"/>
</dbReference>
<keyword evidence="4" id="KW-0285">Flavoprotein</keyword>
<dbReference type="EMBL" id="BAABFB010000059">
    <property type="protein sequence ID" value="GAA4484461.1"/>
    <property type="molecule type" value="Genomic_DNA"/>
</dbReference>
<sequence length="552" mass="58043">MAHVITQPCCNDASCVAVCPVDCIHPSPRERAFVRTEMLFIDPDACIDCGACVDECPVDAIVPPEDVTPALEPFVAINAAYYSDRPGSAAPDVVEPVTVAATSGPLRVAVVGSGPSACYVVDALNTIRGLDVEITVLERLPAPGGLVRYGVAPDHAATKSIATLFGRTLGKRGCTVHLNTEVGVHVTHDEVLRHHHAVVYASGANGDRPLGVPGEGLPGSVSARDFVLWYNGHPDHADATFDLSGERAVVVGNGNVALDVARVLAGDVARLIGTDIAAHALEALAASRIREVVVLGRRGPEHAAFSTPELLGLGNLAGVDVTASHSFEAAHANDELTRIRASVLNRYAAAQPTPGNRRIHLQFFGSPTGILGDIRTEGLRIDVNERTAEGGISASGRSETVPADLVIRSVGFMGRPVEGLPFDHARGVLPNRNGAVVDPDSGVQVRGVYTAGWLKRGPSGVIGSNRACSEATAVQIVADFASGKLAVPEGTSEQFADLVEQRQPERLDLAGWKRLDSHERKAGRKVGRPRLKAVDRSEMVDIALGRQASPIG</sequence>
<evidence type="ECO:0000256" key="4">
    <source>
        <dbReference type="ARBA" id="ARBA00022630"/>
    </source>
</evidence>
<comment type="caution">
    <text evidence="13">The sequence shown here is derived from an EMBL/GenBank/DDBJ whole genome shotgun (WGS) entry which is preliminary data.</text>
</comment>
<dbReference type="InterPro" id="IPR021163">
    <property type="entry name" value="Ferredox_Rdtase_adrenod"/>
</dbReference>
<dbReference type="EC" id="1.18.1.2" evidence="3"/>
<dbReference type="SUPFAM" id="SSF54862">
    <property type="entry name" value="4Fe-4S ferredoxins"/>
    <property type="match status" value="1"/>
</dbReference>
<dbReference type="SUPFAM" id="SSF51971">
    <property type="entry name" value="Nucleotide-binding domain"/>
    <property type="match status" value="1"/>
</dbReference>
<keyword evidence="7" id="KW-0521">NADP</keyword>
<evidence type="ECO:0000313" key="14">
    <source>
        <dbReference type="Proteomes" id="UP001501183"/>
    </source>
</evidence>
<evidence type="ECO:0000256" key="3">
    <source>
        <dbReference type="ARBA" id="ARBA00013223"/>
    </source>
</evidence>
<dbReference type="PROSITE" id="PS00198">
    <property type="entry name" value="4FE4S_FER_1"/>
    <property type="match status" value="1"/>
</dbReference>
<protein>
    <recommendedName>
        <fullName evidence="3">ferredoxin--NADP(+) reductase</fullName>
        <ecNumber evidence="3">1.18.1.2</ecNumber>
    </recommendedName>
</protein>
<dbReference type="InterPro" id="IPR055275">
    <property type="entry name" value="Ferredox_Rdtase"/>
</dbReference>
<gene>
    <name evidence="13" type="ORF">GCM10023094_37710</name>
</gene>